<name>A0A1R0FA25_9HYPH</name>
<feature type="transmembrane region" description="Helical" evidence="9">
    <location>
        <begin position="159"/>
        <end position="178"/>
    </location>
</feature>
<feature type="transmembrane region" description="Helical" evidence="9">
    <location>
        <begin position="184"/>
        <end position="203"/>
    </location>
</feature>
<evidence type="ECO:0000256" key="9">
    <source>
        <dbReference type="SAM" id="Phobius"/>
    </source>
</evidence>
<keyword evidence="5 12" id="KW-0067">ATP-binding</keyword>
<dbReference type="RefSeq" id="WP_075868917.1">
    <property type="nucleotide sequence ID" value="NZ_LXYT01000001.1"/>
</dbReference>
<organism evidence="12 13">
    <name type="scientific">Bartonella apis</name>
    <dbReference type="NCBI Taxonomy" id="1686310"/>
    <lineage>
        <taxon>Bacteria</taxon>
        <taxon>Pseudomonadati</taxon>
        <taxon>Pseudomonadota</taxon>
        <taxon>Alphaproteobacteria</taxon>
        <taxon>Hyphomicrobiales</taxon>
        <taxon>Bartonellaceae</taxon>
        <taxon>Bartonella</taxon>
    </lineage>
</organism>
<proteinExistence type="inferred from homology"/>
<dbReference type="Pfam" id="PF00664">
    <property type="entry name" value="ABC_membrane"/>
    <property type="match status" value="1"/>
</dbReference>
<evidence type="ECO:0000259" key="10">
    <source>
        <dbReference type="PROSITE" id="PS50893"/>
    </source>
</evidence>
<dbReference type="InterPro" id="IPR036640">
    <property type="entry name" value="ABC1_TM_sf"/>
</dbReference>
<keyword evidence="6 9" id="KW-1133">Transmembrane helix</keyword>
<evidence type="ECO:0000256" key="6">
    <source>
        <dbReference type="ARBA" id="ARBA00022989"/>
    </source>
</evidence>
<dbReference type="Gene3D" id="3.40.50.300">
    <property type="entry name" value="P-loop containing nucleotide triphosphate hydrolases"/>
    <property type="match status" value="1"/>
</dbReference>
<evidence type="ECO:0000256" key="4">
    <source>
        <dbReference type="ARBA" id="ARBA00022741"/>
    </source>
</evidence>
<keyword evidence="7 9" id="KW-0472">Membrane</keyword>
<evidence type="ECO:0000256" key="2">
    <source>
        <dbReference type="ARBA" id="ARBA00005417"/>
    </source>
</evidence>
<evidence type="ECO:0000256" key="7">
    <source>
        <dbReference type="ARBA" id="ARBA00023136"/>
    </source>
</evidence>
<evidence type="ECO:0000313" key="13">
    <source>
        <dbReference type="Proteomes" id="UP000187344"/>
    </source>
</evidence>
<dbReference type="InterPro" id="IPR003593">
    <property type="entry name" value="AAA+_ATPase"/>
</dbReference>
<dbReference type="InterPro" id="IPR039421">
    <property type="entry name" value="Type_1_exporter"/>
</dbReference>
<dbReference type="PROSITE" id="PS50893">
    <property type="entry name" value="ABC_TRANSPORTER_2"/>
    <property type="match status" value="1"/>
</dbReference>
<dbReference type="SUPFAM" id="SSF90123">
    <property type="entry name" value="ABC transporter transmembrane region"/>
    <property type="match status" value="1"/>
</dbReference>
<dbReference type="PROSITE" id="PS00211">
    <property type="entry name" value="ABC_TRANSPORTER_1"/>
    <property type="match status" value="1"/>
</dbReference>
<dbReference type="SMART" id="SM00382">
    <property type="entry name" value="AAA"/>
    <property type="match status" value="1"/>
</dbReference>
<keyword evidence="3 9" id="KW-0812">Transmembrane</keyword>
<accession>A0A1R0FA25</accession>
<dbReference type="PROSITE" id="PS50929">
    <property type="entry name" value="ABC_TM1F"/>
    <property type="match status" value="1"/>
</dbReference>
<comment type="similarity">
    <text evidence="2">Belongs to the ABC transporter superfamily.</text>
</comment>
<comment type="function">
    <text evidence="8">Part of an ABC transporter complex. Transmembrane domains (TMD) form a pore in the inner membrane and the ATP-binding domain (NBD) is responsible for energy generation.</text>
</comment>
<dbReference type="GO" id="GO:0005886">
    <property type="term" value="C:plasma membrane"/>
    <property type="evidence" value="ECO:0007669"/>
    <property type="project" value="UniProtKB-SubCell"/>
</dbReference>
<evidence type="ECO:0000259" key="11">
    <source>
        <dbReference type="PROSITE" id="PS50929"/>
    </source>
</evidence>
<dbReference type="AlphaFoldDB" id="A0A1R0FA25"/>
<feature type="transmembrane region" description="Helical" evidence="9">
    <location>
        <begin position="295"/>
        <end position="312"/>
    </location>
</feature>
<feature type="transmembrane region" description="Helical" evidence="9">
    <location>
        <begin position="81"/>
        <end position="100"/>
    </location>
</feature>
<dbReference type="EMBL" id="LXYT01000001">
    <property type="protein sequence ID" value="OLY43752.1"/>
    <property type="molecule type" value="Genomic_DNA"/>
</dbReference>
<dbReference type="GO" id="GO:0005524">
    <property type="term" value="F:ATP binding"/>
    <property type="evidence" value="ECO:0007669"/>
    <property type="project" value="UniProtKB-KW"/>
</dbReference>
<dbReference type="InterPro" id="IPR003439">
    <property type="entry name" value="ABC_transporter-like_ATP-bd"/>
</dbReference>
<evidence type="ECO:0000256" key="5">
    <source>
        <dbReference type="ARBA" id="ARBA00022840"/>
    </source>
</evidence>
<comment type="subcellular location">
    <subcellularLocation>
        <location evidence="1">Cell membrane</location>
        <topology evidence="1">Multi-pass membrane protein</topology>
    </subcellularLocation>
</comment>
<dbReference type="OrthoDB" id="9804259at2"/>
<keyword evidence="13" id="KW-1185">Reference proteome</keyword>
<evidence type="ECO:0000256" key="8">
    <source>
        <dbReference type="ARBA" id="ARBA00024725"/>
    </source>
</evidence>
<keyword evidence="4" id="KW-0547">Nucleotide-binding</keyword>
<dbReference type="PANTHER" id="PTHR43394">
    <property type="entry name" value="ATP-DEPENDENT PERMEASE MDL1, MITOCHONDRIAL"/>
    <property type="match status" value="1"/>
</dbReference>
<feature type="transmembrane region" description="Helical" evidence="9">
    <location>
        <begin position="35"/>
        <end position="60"/>
    </location>
</feature>
<feature type="domain" description="ABC transmembrane type-1" evidence="11">
    <location>
        <begin position="40"/>
        <end position="327"/>
    </location>
</feature>
<dbReference type="GO" id="GO:0015421">
    <property type="term" value="F:ABC-type oligopeptide transporter activity"/>
    <property type="evidence" value="ECO:0007669"/>
    <property type="project" value="TreeGrafter"/>
</dbReference>
<dbReference type="FunFam" id="1.20.1560.10:FF:000070">
    <property type="entry name" value="Multidrug ABC transporter ATP-binding protein"/>
    <property type="match status" value="1"/>
</dbReference>
<dbReference type="PANTHER" id="PTHR43394:SF1">
    <property type="entry name" value="ATP-BINDING CASSETTE SUB-FAMILY B MEMBER 10, MITOCHONDRIAL"/>
    <property type="match status" value="1"/>
</dbReference>
<evidence type="ECO:0000256" key="3">
    <source>
        <dbReference type="ARBA" id="ARBA00022692"/>
    </source>
</evidence>
<dbReference type="Pfam" id="PF00005">
    <property type="entry name" value="ABC_tran"/>
    <property type="match status" value="1"/>
</dbReference>
<feature type="domain" description="ABC transporter" evidence="10">
    <location>
        <begin position="361"/>
        <end position="600"/>
    </location>
</feature>
<dbReference type="Proteomes" id="UP000187344">
    <property type="component" value="Unassembled WGS sequence"/>
</dbReference>
<dbReference type="SUPFAM" id="SSF52540">
    <property type="entry name" value="P-loop containing nucleoside triphosphate hydrolases"/>
    <property type="match status" value="1"/>
</dbReference>
<dbReference type="Gene3D" id="1.20.1560.10">
    <property type="entry name" value="ABC transporter type 1, transmembrane domain"/>
    <property type="match status" value="1"/>
</dbReference>
<feature type="transmembrane region" description="Helical" evidence="9">
    <location>
        <begin position="270"/>
        <end position="289"/>
    </location>
</feature>
<dbReference type="InterPro" id="IPR027417">
    <property type="entry name" value="P-loop_NTPase"/>
</dbReference>
<evidence type="ECO:0000313" key="12">
    <source>
        <dbReference type="EMBL" id="OLY43752.1"/>
    </source>
</evidence>
<dbReference type="InterPro" id="IPR017871">
    <property type="entry name" value="ABC_transporter-like_CS"/>
</dbReference>
<dbReference type="InterPro" id="IPR011527">
    <property type="entry name" value="ABC1_TM_dom"/>
</dbReference>
<protein>
    <submittedName>
        <fullName evidence="12">ATP-binding cassette, subfamily B, multidrug efflux pump</fullName>
    </submittedName>
</protein>
<comment type="caution">
    <text evidence="12">The sequence shown here is derived from an EMBL/GenBank/DDBJ whole genome shotgun (WGS) entry which is preliminary data.</text>
</comment>
<dbReference type="GO" id="GO:0016887">
    <property type="term" value="F:ATP hydrolysis activity"/>
    <property type="evidence" value="ECO:0007669"/>
    <property type="project" value="InterPro"/>
</dbReference>
<reference evidence="12 13" key="1">
    <citation type="submission" date="2016-12" db="EMBL/GenBank/DDBJ databases">
        <title>Comparative genomics of Bartonella apis.</title>
        <authorList>
            <person name="Engel P."/>
        </authorList>
    </citation>
    <scope>NUCLEOTIDE SEQUENCE [LARGE SCALE GENOMIC DNA]</scope>
    <source>
        <strain evidence="12 13">PEB0149</strain>
    </source>
</reference>
<sequence length="612" mass="68749">MFGWFERRLNAFPEKELKRPPQNLLGFCLYYTEGVWPWLIFMAVFTALIAVTEVSLFGFLGSIVDWLNANSRATFFETQGVKLALIGVLVVLILPFFVTMHSMVMHQTLLGNYPMRIRWLVHRYLLGQSMSFFQNEFSGRISAKVMQTALSVRETVMKLFDVLNYVIVYFLGTLVIAASSDWRLMVPFLLWIISYIGLLKYFIPKLRDASEAQADARSLMTGRVVDSYTNIATVKLFSHHAREESFAREGFEHFQGTVYKQMRLISKFSISVYVSNCILLFVVGALGIWLWQQQAILVGAVAVGIGLVLRLNGMAQWIMWEMAALFENIGIVEDGMHSIAQERIVEDKKNAKKLVVKKGDIRFENVGFHYGKGKGILKDFNLHIEPGQKVGVVGRSGAGKSTLVNLLLRFHDVEEGAILIDGQNIADVTQESLRAAIGVVTQDTSLLHRSLKDNILYGRPDASNRELFDAVRDAEAADFIDSLRDQNGKTGYDAFVGERGARLSGGQRQRIAISRVMLKDAPILILDEATSALDSEVEAAIQENLARLMKGKTVLAIAHRLSTIAEMDRLIVMDKGRIVEDGTHEELLSKHGIYAHLWNRQVGGHLDLDEEA</sequence>
<evidence type="ECO:0000256" key="1">
    <source>
        <dbReference type="ARBA" id="ARBA00004651"/>
    </source>
</evidence>
<dbReference type="FunFam" id="3.40.50.300:FF:000218">
    <property type="entry name" value="Multidrug ABC transporter ATP-binding protein"/>
    <property type="match status" value="1"/>
</dbReference>
<gene>
    <name evidence="12" type="ORF">PEB0149_011870</name>
</gene>